<sequence length="106" mass="11248">VTGRRAQWLWGLALLGSPGGPDHAALGPEPPSPCREVLGPSGLLAGVRRLLCRARGLPRGHFPRLGGAARAAEPAQEARADSAREGRFAHDPGNHYRRTGRESGEE</sequence>
<evidence type="ECO:0000313" key="3">
    <source>
        <dbReference type="Proteomes" id="UP000694429"/>
    </source>
</evidence>
<proteinExistence type="predicted"/>
<dbReference type="Proteomes" id="UP000694429">
    <property type="component" value="Unassembled WGS sequence"/>
</dbReference>
<evidence type="ECO:0000313" key="2">
    <source>
        <dbReference type="Ensembl" id="ENSCAFP00030034240.1"/>
    </source>
</evidence>
<dbReference type="Ensembl" id="ENSCAFT00030039251.1">
    <property type="protein sequence ID" value="ENSCAFP00030034240.1"/>
    <property type="gene ID" value="ENSCAFG00030021397.1"/>
</dbReference>
<dbReference type="AlphaFoldDB" id="A0A8C0P1F8"/>
<reference evidence="2" key="1">
    <citation type="submission" date="2025-05" db="UniProtKB">
        <authorList>
            <consortium name="Ensembl"/>
        </authorList>
    </citation>
    <scope>IDENTIFICATION</scope>
</reference>
<name>A0A8C0P1F8_CANLF</name>
<dbReference type="Ensembl" id="ENSCAFT00030040287.1">
    <property type="protein sequence ID" value="ENSCAFP00030035159.1"/>
    <property type="gene ID" value="ENSCAFG00030021956.1"/>
</dbReference>
<evidence type="ECO:0000256" key="1">
    <source>
        <dbReference type="SAM" id="MobiDB-lite"/>
    </source>
</evidence>
<feature type="compositionally biased region" description="Basic and acidic residues" evidence="1">
    <location>
        <begin position="76"/>
        <end position="106"/>
    </location>
</feature>
<accession>A0A8C0P1F8</accession>
<protein>
    <submittedName>
        <fullName evidence="2">Uncharacterized protein</fullName>
    </submittedName>
</protein>
<organism evidence="2 3">
    <name type="scientific">Canis lupus familiaris</name>
    <name type="common">Dog</name>
    <name type="synonym">Canis familiaris</name>
    <dbReference type="NCBI Taxonomy" id="9615"/>
    <lineage>
        <taxon>Eukaryota</taxon>
        <taxon>Metazoa</taxon>
        <taxon>Chordata</taxon>
        <taxon>Craniata</taxon>
        <taxon>Vertebrata</taxon>
        <taxon>Euteleostomi</taxon>
        <taxon>Mammalia</taxon>
        <taxon>Eutheria</taxon>
        <taxon>Laurasiatheria</taxon>
        <taxon>Carnivora</taxon>
        <taxon>Caniformia</taxon>
        <taxon>Canidae</taxon>
        <taxon>Canis</taxon>
    </lineage>
</organism>
<feature type="region of interest" description="Disordered" evidence="1">
    <location>
        <begin position="62"/>
        <end position="106"/>
    </location>
</feature>